<keyword evidence="5 7" id="KW-1133">Transmembrane helix</keyword>
<dbReference type="AlphaFoldDB" id="A0A7W6FVY9"/>
<feature type="transmembrane region" description="Helical" evidence="7">
    <location>
        <begin position="112"/>
        <end position="136"/>
    </location>
</feature>
<keyword evidence="10" id="KW-1185">Reference proteome</keyword>
<keyword evidence="9" id="KW-0762">Sugar transport</keyword>
<evidence type="ECO:0000256" key="4">
    <source>
        <dbReference type="ARBA" id="ARBA00022692"/>
    </source>
</evidence>
<dbReference type="Gene3D" id="1.10.3720.10">
    <property type="entry name" value="MetI-like"/>
    <property type="match status" value="1"/>
</dbReference>
<accession>A0A7W6FVY9</accession>
<keyword evidence="4 7" id="KW-0812">Transmembrane</keyword>
<dbReference type="OrthoDB" id="9815445at2"/>
<keyword evidence="6 7" id="KW-0472">Membrane</keyword>
<dbReference type="EMBL" id="JACIDO010000010">
    <property type="protein sequence ID" value="MBB3937636.1"/>
    <property type="molecule type" value="Genomic_DNA"/>
</dbReference>
<proteinExistence type="inferred from homology"/>
<feature type="transmembrane region" description="Helical" evidence="7">
    <location>
        <begin position="76"/>
        <end position="100"/>
    </location>
</feature>
<keyword evidence="3" id="KW-1003">Cell membrane</keyword>
<dbReference type="InterPro" id="IPR035906">
    <property type="entry name" value="MetI-like_sf"/>
</dbReference>
<dbReference type="PANTHER" id="PTHR43744">
    <property type="entry name" value="ABC TRANSPORTER PERMEASE PROTEIN MG189-RELATED-RELATED"/>
    <property type="match status" value="1"/>
</dbReference>
<evidence type="ECO:0000256" key="5">
    <source>
        <dbReference type="ARBA" id="ARBA00022989"/>
    </source>
</evidence>
<dbReference type="PROSITE" id="PS50928">
    <property type="entry name" value="ABC_TM1"/>
    <property type="match status" value="1"/>
</dbReference>
<feature type="transmembrane region" description="Helical" evidence="7">
    <location>
        <begin position="142"/>
        <end position="166"/>
    </location>
</feature>
<comment type="caution">
    <text evidence="9">The sequence shown here is derived from an EMBL/GenBank/DDBJ whole genome shotgun (WGS) entry which is preliminary data.</text>
</comment>
<evidence type="ECO:0000313" key="10">
    <source>
        <dbReference type="Proteomes" id="UP000531216"/>
    </source>
</evidence>
<dbReference type="GO" id="GO:0055085">
    <property type="term" value="P:transmembrane transport"/>
    <property type="evidence" value="ECO:0007669"/>
    <property type="project" value="InterPro"/>
</dbReference>
<dbReference type="InterPro" id="IPR000515">
    <property type="entry name" value="MetI-like"/>
</dbReference>
<reference evidence="9 10" key="1">
    <citation type="submission" date="2020-08" db="EMBL/GenBank/DDBJ databases">
        <title>Genomic Encyclopedia of Type Strains, Phase IV (KMG-IV): sequencing the most valuable type-strain genomes for metagenomic binning, comparative biology and taxonomic classification.</title>
        <authorList>
            <person name="Goeker M."/>
        </authorList>
    </citation>
    <scope>NUCLEOTIDE SEQUENCE [LARGE SCALE GENOMIC DNA]</scope>
    <source>
        <strain evidence="9 10">DSM 25024</strain>
    </source>
</reference>
<comment type="similarity">
    <text evidence="7">Belongs to the binding-protein-dependent transport system permease family.</text>
</comment>
<evidence type="ECO:0000313" key="9">
    <source>
        <dbReference type="EMBL" id="MBB3937636.1"/>
    </source>
</evidence>
<dbReference type="PANTHER" id="PTHR43744:SF12">
    <property type="entry name" value="ABC TRANSPORTER PERMEASE PROTEIN MG189-RELATED"/>
    <property type="match status" value="1"/>
</dbReference>
<evidence type="ECO:0000256" key="6">
    <source>
        <dbReference type="ARBA" id="ARBA00023136"/>
    </source>
</evidence>
<evidence type="ECO:0000259" key="8">
    <source>
        <dbReference type="PROSITE" id="PS50928"/>
    </source>
</evidence>
<dbReference type="Proteomes" id="UP000531216">
    <property type="component" value="Unassembled WGS sequence"/>
</dbReference>
<organism evidence="9 10">
    <name type="scientific">Aureimonas phyllosphaerae</name>
    <dbReference type="NCBI Taxonomy" id="1166078"/>
    <lineage>
        <taxon>Bacteria</taxon>
        <taxon>Pseudomonadati</taxon>
        <taxon>Pseudomonadota</taxon>
        <taxon>Alphaproteobacteria</taxon>
        <taxon>Hyphomicrobiales</taxon>
        <taxon>Aurantimonadaceae</taxon>
        <taxon>Aureimonas</taxon>
    </lineage>
</organism>
<dbReference type="RefSeq" id="WP_090966347.1">
    <property type="nucleotide sequence ID" value="NZ_CP181348.1"/>
</dbReference>
<evidence type="ECO:0000256" key="2">
    <source>
        <dbReference type="ARBA" id="ARBA00022448"/>
    </source>
</evidence>
<evidence type="ECO:0000256" key="7">
    <source>
        <dbReference type="RuleBase" id="RU363032"/>
    </source>
</evidence>
<feature type="transmembrane region" description="Helical" evidence="7">
    <location>
        <begin position="247"/>
        <end position="268"/>
    </location>
</feature>
<feature type="transmembrane region" description="Helical" evidence="7">
    <location>
        <begin position="15"/>
        <end position="42"/>
    </location>
</feature>
<evidence type="ECO:0000256" key="1">
    <source>
        <dbReference type="ARBA" id="ARBA00004651"/>
    </source>
</evidence>
<sequence>MDEVRLEGASRLRHALSVLVLVLAAGLTLLPFVVMVAVSLAAPGTVYDGSLLPAPSWTGAFANYALAFSSQPLLRFMLNGVVVCGAILVLQILVAAPAGYALAKLPFRGRPLLFGAVVVSLLIPIQVPAIPLYLAIAQAGLLNTYAALVLPFVVSAFAIFLFRQFFLSYPDEVLDAARLDGFSELGIVWRLMLPAAWPAVAAFATISVIAHWNDLYWPLVVVTRTEMMTPPLGLLAFRASGETTGNVGALMAGGVIVTAPLVLGFLFFQRHLVRGLSVRARN</sequence>
<dbReference type="GO" id="GO:0005886">
    <property type="term" value="C:plasma membrane"/>
    <property type="evidence" value="ECO:0007669"/>
    <property type="project" value="UniProtKB-SubCell"/>
</dbReference>
<evidence type="ECO:0000256" key="3">
    <source>
        <dbReference type="ARBA" id="ARBA00022475"/>
    </source>
</evidence>
<dbReference type="Pfam" id="PF00528">
    <property type="entry name" value="BPD_transp_1"/>
    <property type="match status" value="1"/>
</dbReference>
<keyword evidence="2 7" id="KW-0813">Transport</keyword>
<dbReference type="CDD" id="cd06261">
    <property type="entry name" value="TM_PBP2"/>
    <property type="match status" value="1"/>
</dbReference>
<comment type="subcellular location">
    <subcellularLocation>
        <location evidence="1 7">Cell membrane</location>
        <topology evidence="1 7">Multi-pass membrane protein</topology>
    </subcellularLocation>
</comment>
<name>A0A7W6FVY9_9HYPH</name>
<protein>
    <submittedName>
        <fullName evidence="9">Multiple sugar transport system permease protein</fullName>
    </submittedName>
</protein>
<feature type="transmembrane region" description="Helical" evidence="7">
    <location>
        <begin position="187"/>
        <end position="212"/>
    </location>
</feature>
<dbReference type="SUPFAM" id="SSF161098">
    <property type="entry name" value="MetI-like"/>
    <property type="match status" value="1"/>
</dbReference>
<feature type="domain" description="ABC transmembrane type-1" evidence="8">
    <location>
        <begin position="77"/>
        <end position="268"/>
    </location>
</feature>
<gene>
    <name evidence="9" type="ORF">GGR05_003803</name>
</gene>